<evidence type="ECO:0000256" key="2">
    <source>
        <dbReference type="SAM" id="Phobius"/>
    </source>
</evidence>
<feature type="compositionally biased region" description="Low complexity" evidence="1">
    <location>
        <begin position="1"/>
        <end position="12"/>
    </location>
</feature>
<dbReference type="EMBL" id="JAEHOE010000080">
    <property type="protein sequence ID" value="KAG2488770.1"/>
    <property type="molecule type" value="Genomic_DNA"/>
</dbReference>
<evidence type="ECO:0000313" key="4">
    <source>
        <dbReference type="Proteomes" id="UP000612055"/>
    </source>
</evidence>
<protein>
    <submittedName>
        <fullName evidence="3">Uncharacterized protein</fullName>
    </submittedName>
</protein>
<dbReference type="AlphaFoldDB" id="A0A836BTW1"/>
<feature type="region of interest" description="Disordered" evidence="1">
    <location>
        <begin position="1"/>
        <end position="25"/>
    </location>
</feature>
<feature type="transmembrane region" description="Helical" evidence="2">
    <location>
        <begin position="76"/>
        <end position="94"/>
    </location>
</feature>
<name>A0A836BTW1_9CHLO</name>
<comment type="caution">
    <text evidence="3">The sequence shown here is derived from an EMBL/GenBank/DDBJ whole genome shotgun (WGS) entry which is preliminary data.</text>
</comment>
<evidence type="ECO:0000256" key="1">
    <source>
        <dbReference type="SAM" id="MobiDB-lite"/>
    </source>
</evidence>
<feature type="transmembrane region" description="Helical" evidence="2">
    <location>
        <begin position="127"/>
        <end position="145"/>
    </location>
</feature>
<accession>A0A836BTW1</accession>
<keyword evidence="2" id="KW-0812">Transmembrane</keyword>
<reference evidence="3" key="1">
    <citation type="journal article" date="2020" name="bioRxiv">
        <title>Comparative genomics of Chlamydomonas.</title>
        <authorList>
            <person name="Craig R.J."/>
            <person name="Hasan A.R."/>
            <person name="Ness R.W."/>
            <person name="Keightley P.D."/>
        </authorList>
    </citation>
    <scope>NUCLEOTIDE SEQUENCE</scope>
    <source>
        <strain evidence="3">CCAP 11/70</strain>
    </source>
</reference>
<proteinExistence type="predicted"/>
<keyword evidence="2" id="KW-1133">Transmembrane helix</keyword>
<sequence>MSSNKNLSSTSSPAPPAQGSRMPDMEIPRDQDVVKRASAPMATLSTKVDPYPHYIMSAACAGAGLYSYNTMRNPRVAGFAGLFSLSYLFAGRLLVSGNEQLGYDIGTLTSAGLLATAIPAARATGDAYSVAMSALGGVSILANLLKSYQQRTGLPKEMHDTR</sequence>
<gene>
    <name evidence="3" type="ORF">HYH03_012768</name>
</gene>
<evidence type="ECO:0000313" key="3">
    <source>
        <dbReference type="EMBL" id="KAG2488770.1"/>
    </source>
</evidence>
<dbReference type="OrthoDB" id="5537068at2759"/>
<organism evidence="3 4">
    <name type="scientific">Edaphochlamys debaryana</name>
    <dbReference type="NCBI Taxonomy" id="47281"/>
    <lineage>
        <taxon>Eukaryota</taxon>
        <taxon>Viridiplantae</taxon>
        <taxon>Chlorophyta</taxon>
        <taxon>core chlorophytes</taxon>
        <taxon>Chlorophyceae</taxon>
        <taxon>CS clade</taxon>
        <taxon>Chlamydomonadales</taxon>
        <taxon>Chlamydomonadales incertae sedis</taxon>
        <taxon>Edaphochlamys</taxon>
    </lineage>
</organism>
<keyword evidence="4" id="KW-1185">Reference proteome</keyword>
<keyword evidence="2" id="KW-0472">Membrane</keyword>
<dbReference type="Proteomes" id="UP000612055">
    <property type="component" value="Unassembled WGS sequence"/>
</dbReference>